<keyword evidence="4" id="KW-0808">Transferase</keyword>
<evidence type="ECO:0000256" key="1">
    <source>
        <dbReference type="ARBA" id="ARBA00001113"/>
    </source>
</evidence>
<dbReference type="InterPro" id="IPR050861">
    <property type="entry name" value="Dihydroxyacetone_Kinase"/>
</dbReference>
<evidence type="ECO:0000256" key="4">
    <source>
        <dbReference type="ARBA" id="ARBA00022679"/>
    </source>
</evidence>
<dbReference type="GO" id="GO:0005829">
    <property type="term" value="C:cytosol"/>
    <property type="evidence" value="ECO:0007669"/>
    <property type="project" value="TreeGrafter"/>
</dbReference>
<gene>
    <name evidence="10" type="primary">dhaL</name>
    <name evidence="10" type="ORF">L0N08_08675</name>
</gene>
<accession>A0AAW5C006</accession>
<comment type="function">
    <text evidence="8">ADP-binding subunit of the dihydroxyacetone kinase, which is responsible for the phosphoenolpyruvate (PEP)-dependent phosphorylation of dihydroxyacetone. DhaL-ADP is converted to DhaL-ATP via a phosphoryl group transfer from DhaM and transmits it to dihydroxyacetone binds to DhaK.</text>
</comment>
<dbReference type="EC" id="2.7.1.121" evidence="3"/>
<dbReference type="EMBL" id="JAKNGE010000009">
    <property type="protein sequence ID" value="MCG4745478.1"/>
    <property type="molecule type" value="Genomic_DNA"/>
</dbReference>
<dbReference type="InterPro" id="IPR004007">
    <property type="entry name" value="DhaL_dom"/>
</dbReference>
<name>A0AAW5C006_9FIRM</name>
<comment type="catalytic activity">
    <reaction evidence="1">
        <text>dihydroxyacetone + phosphoenolpyruvate = dihydroxyacetone phosphate + pyruvate</text>
        <dbReference type="Rhea" id="RHEA:18381"/>
        <dbReference type="ChEBI" id="CHEBI:15361"/>
        <dbReference type="ChEBI" id="CHEBI:16016"/>
        <dbReference type="ChEBI" id="CHEBI:57642"/>
        <dbReference type="ChEBI" id="CHEBI:58702"/>
        <dbReference type="EC" id="2.7.1.121"/>
    </reaction>
</comment>
<dbReference type="InterPro" id="IPR012737">
    <property type="entry name" value="DhaK_L_YcgS"/>
</dbReference>
<evidence type="ECO:0000313" key="10">
    <source>
        <dbReference type="EMBL" id="MCG4745478.1"/>
    </source>
</evidence>
<dbReference type="AlphaFoldDB" id="A0AAW5C006"/>
<dbReference type="SMART" id="SM01120">
    <property type="entry name" value="Dak2"/>
    <property type="match status" value="1"/>
</dbReference>
<dbReference type="GO" id="GO:0047324">
    <property type="term" value="F:phosphoenolpyruvate-glycerone phosphotransferase activity"/>
    <property type="evidence" value="ECO:0007669"/>
    <property type="project" value="UniProtKB-EC"/>
</dbReference>
<dbReference type="RefSeq" id="WP_227115859.1">
    <property type="nucleotide sequence ID" value="NZ_BAABZL010000001.1"/>
</dbReference>
<feature type="domain" description="DhaL" evidence="9">
    <location>
        <begin position="8"/>
        <end position="207"/>
    </location>
</feature>
<comment type="subunit">
    <text evidence="7">Homodimer. The dihydroxyacetone kinase complex is composed of a homodimer of DhaM, a homodimer of DhaK and the subunit DhaL.</text>
</comment>
<dbReference type="InterPro" id="IPR036117">
    <property type="entry name" value="DhaL_dom_sf"/>
</dbReference>
<evidence type="ECO:0000256" key="3">
    <source>
        <dbReference type="ARBA" id="ARBA00012095"/>
    </source>
</evidence>
<proteinExistence type="predicted"/>
<organism evidence="10 11">
    <name type="scientific">Enterocloster aldenensis</name>
    <dbReference type="NCBI Taxonomy" id="358742"/>
    <lineage>
        <taxon>Bacteria</taxon>
        <taxon>Bacillati</taxon>
        <taxon>Bacillota</taxon>
        <taxon>Clostridia</taxon>
        <taxon>Lachnospirales</taxon>
        <taxon>Lachnospiraceae</taxon>
        <taxon>Enterocloster</taxon>
    </lineage>
</organism>
<comment type="caution">
    <text evidence="10">The sequence shown here is derived from an EMBL/GenBank/DDBJ whole genome shotgun (WGS) entry which is preliminary data.</text>
</comment>
<dbReference type="NCBIfam" id="TIGR02365">
    <property type="entry name" value="dha_L_ycgS"/>
    <property type="match status" value="1"/>
</dbReference>
<dbReference type="GeneID" id="97204344"/>
<dbReference type="PANTHER" id="PTHR28629:SF4">
    <property type="entry name" value="TRIOKINASE_FMN CYCLASE"/>
    <property type="match status" value="1"/>
</dbReference>
<dbReference type="Gene3D" id="1.25.40.340">
    <property type="match status" value="1"/>
</dbReference>
<reference evidence="10" key="1">
    <citation type="submission" date="2022-01" db="EMBL/GenBank/DDBJ databases">
        <title>Collection of gut derived symbiotic bacterial strains cultured from healthy donors.</title>
        <authorList>
            <person name="Lin H."/>
            <person name="Kohout C."/>
            <person name="Waligurski E."/>
            <person name="Pamer E.G."/>
        </authorList>
    </citation>
    <scope>NUCLEOTIDE SEQUENCE</scope>
    <source>
        <strain evidence="10">DFI.6.55</strain>
    </source>
</reference>
<dbReference type="GO" id="GO:0019563">
    <property type="term" value="P:glycerol catabolic process"/>
    <property type="evidence" value="ECO:0007669"/>
    <property type="project" value="TreeGrafter"/>
</dbReference>
<evidence type="ECO:0000313" key="11">
    <source>
        <dbReference type="Proteomes" id="UP001299608"/>
    </source>
</evidence>
<dbReference type="GO" id="GO:0004371">
    <property type="term" value="F:glycerone kinase activity"/>
    <property type="evidence" value="ECO:0007669"/>
    <property type="project" value="InterPro"/>
</dbReference>
<evidence type="ECO:0000256" key="8">
    <source>
        <dbReference type="ARBA" id="ARBA00055771"/>
    </source>
</evidence>
<keyword evidence="5 10" id="KW-0418">Kinase</keyword>
<evidence type="ECO:0000256" key="6">
    <source>
        <dbReference type="ARBA" id="ARBA00022798"/>
    </source>
</evidence>
<evidence type="ECO:0000256" key="5">
    <source>
        <dbReference type="ARBA" id="ARBA00022777"/>
    </source>
</evidence>
<evidence type="ECO:0000256" key="7">
    <source>
        <dbReference type="ARBA" id="ARBA00046577"/>
    </source>
</evidence>
<protein>
    <recommendedName>
        <fullName evidence="3">phosphoenolpyruvate--glycerone phosphotransferase</fullName>
        <ecNumber evidence="3">2.7.1.121</ecNumber>
    </recommendedName>
</protein>
<dbReference type="Pfam" id="PF02734">
    <property type="entry name" value="Dak2"/>
    <property type="match status" value="1"/>
</dbReference>
<evidence type="ECO:0000256" key="2">
    <source>
        <dbReference type="ARBA" id="ARBA00004745"/>
    </source>
</evidence>
<evidence type="ECO:0000259" key="9">
    <source>
        <dbReference type="PROSITE" id="PS51480"/>
    </source>
</evidence>
<dbReference type="PROSITE" id="PS51480">
    <property type="entry name" value="DHAL"/>
    <property type="match status" value="1"/>
</dbReference>
<dbReference type="PANTHER" id="PTHR28629">
    <property type="entry name" value="TRIOKINASE/FMN CYCLASE"/>
    <property type="match status" value="1"/>
</dbReference>
<comment type="pathway">
    <text evidence="2">Polyol metabolism; glycerol degradation.</text>
</comment>
<sequence>MLDTLNEQKVRNLILYIADRIIENKAYLTEVDSAIGDGDHGIGMALGMQKAKDKVAAAADCGNAYALFGLAGKTMLMSMGGASGVLFGSLFLGGAKDAGPAPALTAEDLYRMMEKSLAVIQERGKARLGDKTMVDALEPAVRAMGLTWDQGLLPMLQAAEKAAAQGVEDTKQYQARYGRAKSLMERSVGFQDAGATSVWIIIRSMREFVEQQGSV</sequence>
<keyword evidence="6" id="KW-0319">Glycerol metabolism</keyword>
<dbReference type="Proteomes" id="UP001299608">
    <property type="component" value="Unassembled WGS sequence"/>
</dbReference>
<dbReference type="SUPFAM" id="SSF101473">
    <property type="entry name" value="DhaL-like"/>
    <property type="match status" value="1"/>
</dbReference>
<dbReference type="FunFam" id="1.25.40.340:FF:000002">
    <property type="entry name" value="Dihydroxyacetone kinase, L subunit"/>
    <property type="match status" value="1"/>
</dbReference>